<dbReference type="RefSeq" id="WP_023786406.1">
    <property type="nucleotide sequence ID" value="NC_022997.1"/>
</dbReference>
<dbReference type="KEGG" id="hni:W911_05010"/>
<evidence type="ECO:0000256" key="1">
    <source>
        <dbReference type="ARBA" id="ARBA00006817"/>
    </source>
</evidence>
<accession>V5SGJ3</accession>
<protein>
    <recommendedName>
        <fullName evidence="2">Activator of Hsp90 ATPase homologue 1/2-like C-terminal domain-containing protein</fullName>
    </recommendedName>
</protein>
<dbReference type="PATRIC" id="fig|1029756.8.peg.1055"/>
<feature type="domain" description="Activator of Hsp90 ATPase homologue 1/2-like C-terminal" evidence="2">
    <location>
        <begin position="17"/>
        <end position="148"/>
    </location>
</feature>
<evidence type="ECO:0000259" key="2">
    <source>
        <dbReference type="Pfam" id="PF08327"/>
    </source>
</evidence>
<reference evidence="3 4" key="1">
    <citation type="journal article" date="2014" name="Genome Announc.">
        <title>Complete Genome Sequence of Hyphomicrobium nitrativorans Strain NL23, a Denitrifying Bacterium Isolated from Biofilm of a Methanol-Fed Denitrification System Treating Seawater at the Montreal Biodome.</title>
        <authorList>
            <person name="Martineau C."/>
            <person name="Villeneuve C."/>
            <person name="Mauffrey F."/>
            <person name="Villemur R."/>
        </authorList>
    </citation>
    <scope>NUCLEOTIDE SEQUENCE [LARGE SCALE GENOMIC DNA]</scope>
    <source>
        <strain evidence="3">NL23</strain>
    </source>
</reference>
<sequence length="157" mass="17531">MTERVDCCITLSRQFSASAAEVYEAWITPHIMRHWLAPGPNVVVHIETEPRIGGALLIRSQAPDGALHTINGVYRDLVPGRRIVMTWTYTGPFALISGMETLIEISLHRDSDTRTTMTFTQSQFASREAGAAYEGDWPSCFEKLTTVLALPVQPKRK</sequence>
<dbReference type="SUPFAM" id="SSF55961">
    <property type="entry name" value="Bet v1-like"/>
    <property type="match status" value="1"/>
</dbReference>
<proteinExistence type="inferred from homology"/>
<dbReference type="Pfam" id="PF08327">
    <property type="entry name" value="AHSA1"/>
    <property type="match status" value="1"/>
</dbReference>
<evidence type="ECO:0000313" key="4">
    <source>
        <dbReference type="Proteomes" id="UP000018542"/>
    </source>
</evidence>
<keyword evidence="4" id="KW-1185">Reference proteome</keyword>
<dbReference type="CDD" id="cd07814">
    <property type="entry name" value="SRPBCC_CalC_Aha1-like"/>
    <property type="match status" value="1"/>
</dbReference>
<dbReference type="InterPro" id="IPR013538">
    <property type="entry name" value="ASHA1/2-like_C"/>
</dbReference>
<dbReference type="EMBL" id="CP006912">
    <property type="protein sequence ID" value="AHB49986.1"/>
    <property type="molecule type" value="Genomic_DNA"/>
</dbReference>
<dbReference type="Proteomes" id="UP000018542">
    <property type="component" value="Chromosome"/>
</dbReference>
<dbReference type="OrthoDB" id="9805228at2"/>
<evidence type="ECO:0000313" key="3">
    <source>
        <dbReference type="EMBL" id="AHB49986.1"/>
    </source>
</evidence>
<comment type="similarity">
    <text evidence="1">Belongs to the AHA1 family.</text>
</comment>
<gene>
    <name evidence="3" type="ORF">W911_05010</name>
</gene>
<dbReference type="AlphaFoldDB" id="V5SGJ3"/>
<dbReference type="HOGENOM" id="CLU_108923_7_2_5"/>
<dbReference type="STRING" id="1029756.W911_05010"/>
<dbReference type="Gene3D" id="3.30.530.20">
    <property type="match status" value="1"/>
</dbReference>
<dbReference type="InterPro" id="IPR023393">
    <property type="entry name" value="START-like_dom_sf"/>
</dbReference>
<organism evidence="3 4">
    <name type="scientific">Hyphomicrobium nitrativorans NL23</name>
    <dbReference type="NCBI Taxonomy" id="1029756"/>
    <lineage>
        <taxon>Bacteria</taxon>
        <taxon>Pseudomonadati</taxon>
        <taxon>Pseudomonadota</taxon>
        <taxon>Alphaproteobacteria</taxon>
        <taxon>Hyphomicrobiales</taxon>
        <taxon>Hyphomicrobiaceae</taxon>
        <taxon>Hyphomicrobium</taxon>
    </lineage>
</organism>
<name>V5SGJ3_9HYPH</name>